<comment type="similarity">
    <text evidence="1 5">Belongs to the Frigida family.</text>
</comment>
<accession>A0AA38YTU2</accession>
<dbReference type="GO" id="GO:0030154">
    <property type="term" value="P:cell differentiation"/>
    <property type="evidence" value="ECO:0007669"/>
    <property type="project" value="UniProtKB-KW"/>
</dbReference>
<evidence type="ECO:0000256" key="4">
    <source>
        <dbReference type="ARBA" id="ARBA00023089"/>
    </source>
</evidence>
<name>A0AA38YTU2_VITRO</name>
<dbReference type="AlphaFoldDB" id="A0AA38YTU2"/>
<keyword evidence="2 5" id="KW-0217">Developmental protein</keyword>
<keyword evidence="4 5" id="KW-0287">Flowering</keyword>
<evidence type="ECO:0000256" key="3">
    <source>
        <dbReference type="ARBA" id="ARBA00022782"/>
    </source>
</evidence>
<keyword evidence="3 5" id="KW-0221">Differentiation</keyword>
<organism evidence="7 8">
    <name type="scientific">Vitis rotundifolia</name>
    <name type="common">Muscadine grape</name>
    <dbReference type="NCBI Taxonomy" id="103349"/>
    <lineage>
        <taxon>Eukaryota</taxon>
        <taxon>Viridiplantae</taxon>
        <taxon>Streptophyta</taxon>
        <taxon>Embryophyta</taxon>
        <taxon>Tracheophyta</taxon>
        <taxon>Spermatophyta</taxon>
        <taxon>Magnoliopsida</taxon>
        <taxon>eudicotyledons</taxon>
        <taxon>Gunneridae</taxon>
        <taxon>Pentapetalae</taxon>
        <taxon>rosids</taxon>
        <taxon>Vitales</taxon>
        <taxon>Vitaceae</taxon>
        <taxon>Viteae</taxon>
        <taxon>Vitis</taxon>
    </lineage>
</organism>
<evidence type="ECO:0000313" key="7">
    <source>
        <dbReference type="EMBL" id="KAJ9676563.1"/>
    </source>
</evidence>
<proteinExistence type="inferred from homology"/>
<sequence>MSKSTHSSLGWPGPNTGLAQPSVRSCYDSVAGFSPVYTELGLGFFPVHRLRKRMVSVENSSTDPNLFLTNRLGDIRAYSSSLASFTLQWKDLEELFESIQLSVDDCFNDIQLRQKQITEALSSTMPSQPRPELKYLCLNMDGKGLRSFLIEKIKVRPPFSMGDEVSAALLSAPDPAMLVLDAVDGFYPRKSKSKGKDKRSELVDIRRICVLLLEQLMKISPRIGPAVTAKAKNLAVEWKTKINGENDNSSRVFGLLLLLAAYELGCVFQLNVLFDLFEMVALHHQASELYRRLGLMDRVSDFIQNLIAKRKQIEAIKFIYEFGLVDKFPPFPLLRAHLQDAKRAHKKATKETNSHRSKDEAIDKEIAAVKAVISCVKDHKIKCKYTSKNLGKRINQLKALKKSREKEIEGGKDCTRTASQAQQQHHNKKKRLRADPATNSNPK</sequence>
<evidence type="ECO:0000256" key="1">
    <source>
        <dbReference type="ARBA" id="ARBA00008956"/>
    </source>
</evidence>
<protein>
    <recommendedName>
        <fullName evidence="5">FRIGIDA-like protein</fullName>
    </recommendedName>
</protein>
<dbReference type="Proteomes" id="UP001168098">
    <property type="component" value="Unassembled WGS sequence"/>
</dbReference>
<keyword evidence="8" id="KW-1185">Reference proteome</keyword>
<evidence type="ECO:0000256" key="5">
    <source>
        <dbReference type="RuleBase" id="RU364012"/>
    </source>
</evidence>
<dbReference type="EMBL" id="JARBHA010000017">
    <property type="protein sequence ID" value="KAJ9676563.1"/>
    <property type="molecule type" value="Genomic_DNA"/>
</dbReference>
<comment type="caution">
    <text evidence="7">The sequence shown here is derived from an EMBL/GenBank/DDBJ whole genome shotgun (WGS) entry which is preliminary data.</text>
</comment>
<evidence type="ECO:0000256" key="6">
    <source>
        <dbReference type="SAM" id="MobiDB-lite"/>
    </source>
</evidence>
<feature type="compositionally biased region" description="Basic and acidic residues" evidence="6">
    <location>
        <begin position="402"/>
        <end position="415"/>
    </location>
</feature>
<reference evidence="7 8" key="1">
    <citation type="journal article" date="2023" name="BMC Biotechnol.">
        <title>Vitis rotundifolia cv Carlos genome sequencing.</title>
        <authorList>
            <person name="Huff M."/>
            <person name="Hulse-Kemp A."/>
            <person name="Scheffler B."/>
            <person name="Youngblood R."/>
            <person name="Simpson S."/>
            <person name="Babiker E."/>
            <person name="Staton M."/>
        </authorList>
    </citation>
    <scope>NUCLEOTIDE SEQUENCE [LARGE SCALE GENOMIC DNA]</scope>
    <source>
        <tissue evidence="7">Leaf</tissue>
    </source>
</reference>
<dbReference type="PANTHER" id="PTHR31791:SF47">
    <property type="entry name" value="INACTIVE FRIGIDA-LIKE PROTEIN 2"/>
    <property type="match status" value="1"/>
</dbReference>
<evidence type="ECO:0000313" key="8">
    <source>
        <dbReference type="Proteomes" id="UP001168098"/>
    </source>
</evidence>
<evidence type="ECO:0000256" key="2">
    <source>
        <dbReference type="ARBA" id="ARBA00022473"/>
    </source>
</evidence>
<dbReference type="PANTHER" id="PTHR31791">
    <property type="entry name" value="FRIGIDA-LIKE PROTEIN 3-RELATED"/>
    <property type="match status" value="1"/>
</dbReference>
<feature type="region of interest" description="Disordered" evidence="6">
    <location>
        <begin position="402"/>
        <end position="443"/>
    </location>
</feature>
<gene>
    <name evidence="7" type="ORF">PVL29_021867</name>
</gene>
<dbReference type="Pfam" id="PF07899">
    <property type="entry name" value="Frigida"/>
    <property type="match status" value="1"/>
</dbReference>
<dbReference type="GO" id="GO:0009908">
    <property type="term" value="P:flower development"/>
    <property type="evidence" value="ECO:0007669"/>
    <property type="project" value="UniProtKB-KW"/>
</dbReference>
<dbReference type="InterPro" id="IPR012474">
    <property type="entry name" value="Frigida"/>
</dbReference>